<dbReference type="OrthoDB" id="559450at2"/>
<dbReference type="GO" id="GO:0005524">
    <property type="term" value="F:ATP binding"/>
    <property type="evidence" value="ECO:0007669"/>
    <property type="project" value="UniProtKB-KW"/>
</dbReference>
<dbReference type="GO" id="GO:0046872">
    <property type="term" value="F:metal ion binding"/>
    <property type="evidence" value="ECO:0007669"/>
    <property type="project" value="UniProtKB-KW"/>
</dbReference>
<dbReference type="PANTHER" id="PTHR33571">
    <property type="entry name" value="SSL8005 PROTEIN"/>
    <property type="match status" value="1"/>
</dbReference>
<evidence type="ECO:0000313" key="11">
    <source>
        <dbReference type="EMBL" id="RJF83516.1"/>
    </source>
</evidence>
<keyword evidence="5" id="KW-0479">Metal-binding</keyword>
<name>A0A418W0G9_9PROT</name>
<evidence type="ECO:0000313" key="12">
    <source>
        <dbReference type="Proteomes" id="UP000283458"/>
    </source>
</evidence>
<evidence type="ECO:0000256" key="3">
    <source>
        <dbReference type="ARBA" id="ARBA00022679"/>
    </source>
</evidence>
<sequence length="105" mass="11650">MTESKPPPSAADVVQTLRANREALRQRGVLHASVFGSVVRGEAGADSDIDILIDIAPDRPMGMFEYTRVTLDIADLFDRPTDVVERKRLSPALRDRVIRESVDAF</sequence>
<keyword evidence="3 11" id="KW-0808">Transferase</keyword>
<protein>
    <submittedName>
        <fullName evidence="11">Nucleotidyltransferase</fullName>
    </submittedName>
</protein>
<dbReference type="EMBL" id="QYUL01000001">
    <property type="protein sequence ID" value="RJF83516.1"/>
    <property type="molecule type" value="Genomic_DNA"/>
</dbReference>
<evidence type="ECO:0000256" key="8">
    <source>
        <dbReference type="ARBA" id="ARBA00022842"/>
    </source>
</evidence>
<gene>
    <name evidence="11" type="ORF">D3877_02320</name>
</gene>
<evidence type="ECO:0000256" key="7">
    <source>
        <dbReference type="ARBA" id="ARBA00022840"/>
    </source>
</evidence>
<evidence type="ECO:0000259" key="10">
    <source>
        <dbReference type="Pfam" id="PF01909"/>
    </source>
</evidence>
<organism evidence="11 12">
    <name type="scientific">Azospirillum cavernae</name>
    <dbReference type="NCBI Taxonomy" id="2320860"/>
    <lineage>
        <taxon>Bacteria</taxon>
        <taxon>Pseudomonadati</taxon>
        <taxon>Pseudomonadota</taxon>
        <taxon>Alphaproteobacteria</taxon>
        <taxon>Rhodospirillales</taxon>
        <taxon>Azospirillaceae</taxon>
        <taxon>Azospirillum</taxon>
    </lineage>
</organism>
<comment type="cofactor">
    <cofactor evidence="1">
        <name>Mg(2+)</name>
        <dbReference type="ChEBI" id="CHEBI:18420"/>
    </cofactor>
</comment>
<dbReference type="Proteomes" id="UP000283458">
    <property type="component" value="Unassembled WGS sequence"/>
</dbReference>
<accession>A0A418W0G9</accession>
<dbReference type="RefSeq" id="WP_119830738.1">
    <property type="nucleotide sequence ID" value="NZ_QYUL01000001.1"/>
</dbReference>
<dbReference type="Gene3D" id="3.30.460.10">
    <property type="entry name" value="Beta Polymerase, domain 2"/>
    <property type="match status" value="1"/>
</dbReference>
<evidence type="ECO:0000256" key="5">
    <source>
        <dbReference type="ARBA" id="ARBA00022723"/>
    </source>
</evidence>
<dbReference type="GO" id="GO:0016779">
    <property type="term" value="F:nucleotidyltransferase activity"/>
    <property type="evidence" value="ECO:0007669"/>
    <property type="project" value="UniProtKB-KW"/>
</dbReference>
<proteinExistence type="inferred from homology"/>
<dbReference type="InterPro" id="IPR002934">
    <property type="entry name" value="Polymerase_NTP_transf_dom"/>
</dbReference>
<keyword evidence="12" id="KW-1185">Reference proteome</keyword>
<keyword evidence="6" id="KW-0547">Nucleotide-binding</keyword>
<dbReference type="SUPFAM" id="SSF81301">
    <property type="entry name" value="Nucleotidyltransferase"/>
    <property type="match status" value="1"/>
</dbReference>
<comment type="caution">
    <text evidence="11">The sequence shown here is derived from an EMBL/GenBank/DDBJ whole genome shotgun (WGS) entry which is preliminary data.</text>
</comment>
<dbReference type="PANTHER" id="PTHR33571:SF12">
    <property type="entry name" value="BSL3053 PROTEIN"/>
    <property type="match status" value="1"/>
</dbReference>
<dbReference type="AlphaFoldDB" id="A0A418W0G9"/>
<dbReference type="InterPro" id="IPR043519">
    <property type="entry name" value="NT_sf"/>
</dbReference>
<evidence type="ECO:0000256" key="4">
    <source>
        <dbReference type="ARBA" id="ARBA00022695"/>
    </source>
</evidence>
<evidence type="ECO:0000256" key="1">
    <source>
        <dbReference type="ARBA" id="ARBA00001946"/>
    </source>
</evidence>
<evidence type="ECO:0000256" key="2">
    <source>
        <dbReference type="ARBA" id="ARBA00022649"/>
    </source>
</evidence>
<comment type="similarity">
    <text evidence="9">Belongs to the MntA antitoxin family.</text>
</comment>
<dbReference type="InterPro" id="IPR052038">
    <property type="entry name" value="Type-VII_TA_antitoxin"/>
</dbReference>
<keyword evidence="7" id="KW-0067">ATP-binding</keyword>
<reference evidence="11 12" key="1">
    <citation type="submission" date="2018-09" db="EMBL/GenBank/DDBJ databases">
        <authorList>
            <person name="Zhu H."/>
        </authorList>
    </citation>
    <scope>NUCLEOTIDE SEQUENCE [LARGE SCALE GENOMIC DNA]</scope>
    <source>
        <strain evidence="11 12">K2W22B-5</strain>
    </source>
</reference>
<evidence type="ECO:0000256" key="6">
    <source>
        <dbReference type="ARBA" id="ARBA00022741"/>
    </source>
</evidence>
<evidence type="ECO:0000256" key="9">
    <source>
        <dbReference type="ARBA" id="ARBA00038276"/>
    </source>
</evidence>
<feature type="domain" description="Polymerase nucleotidyl transferase" evidence="10">
    <location>
        <begin position="21"/>
        <end position="100"/>
    </location>
</feature>
<keyword evidence="8" id="KW-0460">Magnesium</keyword>
<keyword evidence="2" id="KW-1277">Toxin-antitoxin system</keyword>
<keyword evidence="4" id="KW-0548">Nucleotidyltransferase</keyword>
<dbReference type="Pfam" id="PF01909">
    <property type="entry name" value="NTP_transf_2"/>
    <property type="match status" value="1"/>
</dbReference>